<protein>
    <submittedName>
        <fullName evidence="1">Uncharacterized protein</fullName>
    </submittedName>
</protein>
<accession>A0A8S1N4Q3</accession>
<sequence>MITKVLKERFVQNDIKIYLLIFYKVKDSIIDLKKELKYKEEQNKILEDKDQSLKVFISQPMIYSLQKYYHLDQQYLEHPEPLSLEPQETIQLRSKTNKPEIDIIDSIQRSYHKTNRKSKKTQKFSTLFFFQLSQNNQYIFRENLVVYPMRQDFRINRTKVHSIKREKDRDRLFQIFFKRTKLLRFLYRIILNFLFYQMFQIKNSDYRQSFQDSFSFKICQTNHQELIIFMNLSKNPNLFINLAVPQIFLILLRQRHFLLIQEIVPLQEIVPFILRANSQEYFFILIKFEVIIKEQQEFLIMSLLSLKQRCLFIIIIPQKSLVINDLITHPKNSQKIRIDRNFQTILQIRNLIKSVFKNN</sequence>
<gene>
    <name evidence="1" type="ORF">PSON_ATCC_30995.1.T0510157</name>
</gene>
<dbReference type="EMBL" id="CAJJDN010000051">
    <property type="protein sequence ID" value="CAD8087390.1"/>
    <property type="molecule type" value="Genomic_DNA"/>
</dbReference>
<keyword evidence="2" id="KW-1185">Reference proteome</keyword>
<evidence type="ECO:0000313" key="1">
    <source>
        <dbReference type="EMBL" id="CAD8087390.1"/>
    </source>
</evidence>
<comment type="caution">
    <text evidence="1">The sequence shown here is derived from an EMBL/GenBank/DDBJ whole genome shotgun (WGS) entry which is preliminary data.</text>
</comment>
<proteinExistence type="predicted"/>
<reference evidence="1" key="1">
    <citation type="submission" date="2021-01" db="EMBL/GenBank/DDBJ databases">
        <authorList>
            <consortium name="Genoscope - CEA"/>
            <person name="William W."/>
        </authorList>
    </citation>
    <scope>NUCLEOTIDE SEQUENCE</scope>
</reference>
<evidence type="ECO:0000313" key="2">
    <source>
        <dbReference type="Proteomes" id="UP000692954"/>
    </source>
</evidence>
<dbReference type="AlphaFoldDB" id="A0A8S1N4Q3"/>
<dbReference type="Proteomes" id="UP000692954">
    <property type="component" value="Unassembled WGS sequence"/>
</dbReference>
<organism evidence="1 2">
    <name type="scientific">Paramecium sonneborni</name>
    <dbReference type="NCBI Taxonomy" id="65129"/>
    <lineage>
        <taxon>Eukaryota</taxon>
        <taxon>Sar</taxon>
        <taxon>Alveolata</taxon>
        <taxon>Ciliophora</taxon>
        <taxon>Intramacronucleata</taxon>
        <taxon>Oligohymenophorea</taxon>
        <taxon>Peniculida</taxon>
        <taxon>Parameciidae</taxon>
        <taxon>Paramecium</taxon>
    </lineage>
</organism>
<name>A0A8S1N4Q3_9CILI</name>